<keyword evidence="5" id="KW-1185">Reference proteome</keyword>
<evidence type="ECO:0000313" key="5">
    <source>
        <dbReference type="Proteomes" id="UP000054454"/>
    </source>
</evidence>
<organism evidence="4 5">
    <name type="scientific">Pneumocystis carinii (strain B80)</name>
    <name type="common">Rat pneumocystis pneumonia agent</name>
    <name type="synonym">Pneumocystis carinii f. sp. carinii</name>
    <dbReference type="NCBI Taxonomy" id="1408658"/>
    <lineage>
        <taxon>Eukaryota</taxon>
        <taxon>Fungi</taxon>
        <taxon>Dikarya</taxon>
        <taxon>Ascomycota</taxon>
        <taxon>Taphrinomycotina</taxon>
        <taxon>Pneumocystomycetes</taxon>
        <taxon>Pneumocystaceae</taxon>
        <taxon>Pneumocystis</taxon>
    </lineage>
</organism>
<name>A0A0W4ZI30_PNEC8</name>
<accession>A0A0W4ZI30</accession>
<dbReference type="RefSeq" id="XP_018225740.1">
    <property type="nucleotide sequence ID" value="XM_018370454.1"/>
</dbReference>
<keyword evidence="2" id="KW-0472">Membrane</keyword>
<dbReference type="AlphaFoldDB" id="A0A0W4ZI30"/>
<keyword evidence="2" id="KW-0812">Transmembrane</keyword>
<dbReference type="GO" id="GO:0006998">
    <property type="term" value="P:nuclear envelope organization"/>
    <property type="evidence" value="ECO:0007669"/>
    <property type="project" value="InterPro"/>
</dbReference>
<dbReference type="SMART" id="SM01042">
    <property type="entry name" value="Brr6_like_C_C"/>
    <property type="match status" value="1"/>
</dbReference>
<dbReference type="Proteomes" id="UP000054454">
    <property type="component" value="Unassembled WGS sequence"/>
</dbReference>
<dbReference type="InterPro" id="IPR018767">
    <property type="entry name" value="Brl1/Brr6_dom"/>
</dbReference>
<dbReference type="EMBL" id="LFVZ01000008">
    <property type="protein sequence ID" value="KTW28031.1"/>
    <property type="molecule type" value="Genomic_DNA"/>
</dbReference>
<dbReference type="PANTHER" id="PTHR28136">
    <property type="entry name" value="NUCLEUS EXPORT PROTEIN BRR6"/>
    <property type="match status" value="1"/>
</dbReference>
<evidence type="ECO:0000256" key="2">
    <source>
        <dbReference type="SAM" id="Phobius"/>
    </source>
</evidence>
<dbReference type="PANTHER" id="PTHR28136:SF1">
    <property type="entry name" value="NUCLEUS EXPORT PROTEIN BRL1"/>
    <property type="match status" value="1"/>
</dbReference>
<reference evidence="5" key="1">
    <citation type="journal article" date="2016" name="Nat. Commun.">
        <title>Genome analysis of three Pneumocystis species reveals adaptation mechanisms to life exclusively in mammalian hosts.</title>
        <authorList>
            <person name="Ma L."/>
            <person name="Chen Z."/>
            <person name="Huang D.W."/>
            <person name="Kutty G."/>
            <person name="Ishihara M."/>
            <person name="Wang H."/>
            <person name="Abouelleil A."/>
            <person name="Bishop L."/>
            <person name="Davey E."/>
            <person name="Deng R."/>
            <person name="Deng X."/>
            <person name="Fan L."/>
            <person name="Fantoni G."/>
            <person name="Fitzgerald M."/>
            <person name="Gogineni E."/>
            <person name="Goldberg J.M."/>
            <person name="Handley G."/>
            <person name="Hu X."/>
            <person name="Huber C."/>
            <person name="Jiao X."/>
            <person name="Jones K."/>
            <person name="Levin J.Z."/>
            <person name="Liu Y."/>
            <person name="Macdonald P."/>
            <person name="Melnikov A."/>
            <person name="Raley C."/>
            <person name="Sassi M."/>
            <person name="Sherman B.T."/>
            <person name="Song X."/>
            <person name="Sykes S."/>
            <person name="Tran B."/>
            <person name="Walsh L."/>
            <person name="Xia Y."/>
            <person name="Yang J."/>
            <person name="Young S."/>
            <person name="Zeng Q."/>
            <person name="Zheng X."/>
            <person name="Stephens R."/>
            <person name="Nusbaum C."/>
            <person name="Birren B.W."/>
            <person name="Azadi P."/>
            <person name="Lempicki R.A."/>
            <person name="Cuomo C.A."/>
            <person name="Kovacs J.A."/>
        </authorList>
    </citation>
    <scope>NUCLEOTIDE SEQUENCE [LARGE SCALE GENOMIC DNA]</scope>
    <source>
        <strain evidence="5">B80</strain>
    </source>
</reference>
<dbReference type="GO" id="GO:0031965">
    <property type="term" value="C:nuclear membrane"/>
    <property type="evidence" value="ECO:0007669"/>
    <property type="project" value="InterPro"/>
</dbReference>
<evidence type="ECO:0000256" key="1">
    <source>
        <dbReference type="SAM" id="MobiDB-lite"/>
    </source>
</evidence>
<dbReference type="OrthoDB" id="5961at2759"/>
<dbReference type="InterPro" id="IPR040202">
    <property type="entry name" value="Brl1/Brr6"/>
</dbReference>
<feature type="transmembrane region" description="Helical" evidence="2">
    <location>
        <begin position="194"/>
        <end position="215"/>
    </location>
</feature>
<gene>
    <name evidence="4" type="ORF">T552_01893</name>
</gene>
<feature type="domain" description="Brl1/Brr6" evidence="3">
    <location>
        <begin position="191"/>
        <end position="324"/>
    </location>
</feature>
<comment type="caution">
    <text evidence="4">The sequence shown here is derived from an EMBL/GenBank/DDBJ whole genome shotgun (WGS) entry which is preliminary data.</text>
</comment>
<evidence type="ECO:0000259" key="3">
    <source>
        <dbReference type="SMART" id="SM01042"/>
    </source>
</evidence>
<sequence length="370" mass="42349">MMRSEESPMDFTYENPRLGDDVNSPFSLSSISKCLGNSDFSKKRSFIETLEKNVPTAGTSFRSAADGAQFLFSTPKTNYGSKKITSNSQFINEAPTDSSGLDNTPDPERMVEGHNVLEKNHFSLINMKNNKISQGVIKKIKKKRSSKKNGERRFWDGNCVDSDDETTMPLQTNNYFTNWSLNAHRDIPYIASGYLQLFFNIFLLGVLLYFVIAFVRTIQRDVDQKVDEYSAEILQEMSLCSKEYTENRCSPDHRVPAMERACAAWERCMNRDPTVVGRAKVSAETFAEIINSFIEPISYKTMIFCILIIFGSVFISNFAFGFFRAKSINHPHPYMAAAAPYFTDNVYNYQQYRKQSGNNLRNSRRMIYES</sequence>
<protein>
    <recommendedName>
        <fullName evidence="3">Brl1/Brr6 domain-containing protein</fullName>
    </recommendedName>
</protein>
<keyword evidence="2" id="KW-1133">Transmembrane helix</keyword>
<proteinExistence type="predicted"/>
<feature type="region of interest" description="Disordered" evidence="1">
    <location>
        <begin position="83"/>
        <end position="105"/>
    </location>
</feature>
<dbReference type="VEuPathDB" id="FungiDB:T552_01893"/>
<feature type="transmembrane region" description="Helical" evidence="2">
    <location>
        <begin position="302"/>
        <end position="323"/>
    </location>
</feature>
<dbReference type="GeneID" id="28936657"/>
<dbReference type="GO" id="GO:0055088">
    <property type="term" value="P:lipid homeostasis"/>
    <property type="evidence" value="ECO:0007669"/>
    <property type="project" value="InterPro"/>
</dbReference>
<dbReference type="Pfam" id="PF10104">
    <property type="entry name" value="Brr6_like_C_C"/>
    <property type="match status" value="1"/>
</dbReference>
<feature type="compositionally biased region" description="Polar residues" evidence="1">
    <location>
        <begin position="83"/>
        <end position="102"/>
    </location>
</feature>
<evidence type="ECO:0000313" key="4">
    <source>
        <dbReference type="EMBL" id="KTW28031.1"/>
    </source>
</evidence>